<dbReference type="PIRSF" id="PIRSF002122">
    <property type="entry name" value="RPS7p_RPS7a_RPS5e_RPS7o"/>
    <property type="match status" value="1"/>
</dbReference>
<dbReference type="GO" id="GO:0003735">
    <property type="term" value="F:structural constituent of ribosome"/>
    <property type="evidence" value="ECO:0007669"/>
    <property type="project" value="InterPro"/>
</dbReference>
<evidence type="ECO:0000256" key="2">
    <source>
        <dbReference type="ARBA" id="ARBA00022730"/>
    </source>
</evidence>
<evidence type="ECO:0000313" key="8">
    <source>
        <dbReference type="EMBL" id="PIS21941.1"/>
    </source>
</evidence>
<dbReference type="EMBL" id="PEYV01000002">
    <property type="protein sequence ID" value="PIS21941.1"/>
    <property type="molecule type" value="Genomic_DNA"/>
</dbReference>
<sequence length="155" mass="17688">MPRSKKTYKKQDIADPVYHSKSVGRFINRIMLHGKKTIASKIIYHAMGELSEDPKEAPQLLEEVLRKVMPEQEVRSRRVGGATYQVPMPVRFDRAQALAMRWLIAAAKAKKGRSMEEKLAEEFKLALKGEGDALKKREQVHKMADANKAFAHFKV</sequence>
<keyword evidence="5 6" id="KW-0687">Ribonucleoprotein</keyword>
<dbReference type="InterPro" id="IPR005717">
    <property type="entry name" value="Ribosomal_uS7_bac/org-type"/>
</dbReference>
<organism evidence="8 9">
    <name type="scientific">candidate division WWE3 bacterium CG08_land_8_20_14_0_20_41_15</name>
    <dbReference type="NCBI Taxonomy" id="1975086"/>
    <lineage>
        <taxon>Bacteria</taxon>
        <taxon>Katanobacteria</taxon>
    </lineage>
</organism>
<comment type="function">
    <text evidence="6">One of the primary rRNA binding proteins, it binds directly to 16S rRNA where it nucleates assembly of the head domain of the 30S subunit. Is located at the subunit interface close to the decoding center, probably blocks exit of the E-site tRNA.</text>
</comment>
<reference evidence="9" key="1">
    <citation type="submission" date="2017-09" db="EMBL/GenBank/DDBJ databases">
        <title>Depth-based differentiation of microbial function through sediment-hosted aquifers and enrichment of novel symbionts in the deep terrestrial subsurface.</title>
        <authorList>
            <person name="Probst A.J."/>
            <person name="Ladd B."/>
            <person name="Jarett J.K."/>
            <person name="Geller-Mcgrath D.E."/>
            <person name="Sieber C.M.K."/>
            <person name="Emerson J.B."/>
            <person name="Anantharaman K."/>
            <person name="Thomas B.C."/>
            <person name="Malmstrom R."/>
            <person name="Stieglmeier M."/>
            <person name="Klingl A."/>
            <person name="Woyke T."/>
            <person name="Ryan C.M."/>
            <person name="Banfield J.F."/>
        </authorList>
    </citation>
    <scope>NUCLEOTIDE SEQUENCE [LARGE SCALE GENOMIC DNA]</scope>
</reference>
<keyword evidence="4 6" id="KW-0689">Ribosomal protein</keyword>
<dbReference type="Pfam" id="PF00177">
    <property type="entry name" value="Ribosomal_S7"/>
    <property type="match status" value="1"/>
</dbReference>
<name>A0A2H0XAP2_UNCKA</name>
<dbReference type="GO" id="GO:0006412">
    <property type="term" value="P:translation"/>
    <property type="evidence" value="ECO:0007669"/>
    <property type="project" value="UniProtKB-UniRule"/>
</dbReference>
<evidence type="ECO:0000256" key="4">
    <source>
        <dbReference type="ARBA" id="ARBA00022980"/>
    </source>
</evidence>
<dbReference type="PANTHER" id="PTHR11205">
    <property type="entry name" value="RIBOSOMAL PROTEIN S7"/>
    <property type="match status" value="1"/>
</dbReference>
<dbReference type="AlphaFoldDB" id="A0A2H0XAP2"/>
<accession>A0A2H0XAP2</accession>
<dbReference type="FunFam" id="1.10.455.10:FF:000001">
    <property type="entry name" value="30S ribosomal protein S7"/>
    <property type="match status" value="1"/>
</dbReference>
<dbReference type="GO" id="GO:0019843">
    <property type="term" value="F:rRNA binding"/>
    <property type="evidence" value="ECO:0007669"/>
    <property type="project" value="UniProtKB-UniRule"/>
</dbReference>
<comment type="subunit">
    <text evidence="6">Part of the 30S ribosomal subunit. Contacts proteins S9 and S11.</text>
</comment>
<dbReference type="CDD" id="cd14869">
    <property type="entry name" value="uS7_Bacteria"/>
    <property type="match status" value="1"/>
</dbReference>
<dbReference type="SUPFAM" id="SSF47973">
    <property type="entry name" value="Ribosomal protein S7"/>
    <property type="match status" value="1"/>
</dbReference>
<evidence type="ECO:0000256" key="5">
    <source>
        <dbReference type="ARBA" id="ARBA00023274"/>
    </source>
</evidence>
<keyword evidence="2 6" id="KW-0699">rRNA-binding</keyword>
<dbReference type="Proteomes" id="UP000231098">
    <property type="component" value="Unassembled WGS sequence"/>
</dbReference>
<evidence type="ECO:0000256" key="3">
    <source>
        <dbReference type="ARBA" id="ARBA00022884"/>
    </source>
</evidence>
<comment type="caution">
    <text evidence="8">The sequence shown here is derived from an EMBL/GenBank/DDBJ whole genome shotgun (WGS) entry which is preliminary data.</text>
</comment>
<dbReference type="GO" id="GO:0015935">
    <property type="term" value="C:small ribosomal subunit"/>
    <property type="evidence" value="ECO:0007669"/>
    <property type="project" value="InterPro"/>
</dbReference>
<dbReference type="InterPro" id="IPR000235">
    <property type="entry name" value="Ribosomal_uS7"/>
</dbReference>
<feature type="domain" description="Small ribosomal subunit protein uS7" evidence="7">
    <location>
        <begin position="3"/>
        <end position="148"/>
    </location>
</feature>
<proteinExistence type="inferred from homology"/>
<keyword evidence="6" id="KW-0820">tRNA-binding</keyword>
<keyword evidence="3 6" id="KW-0694">RNA-binding</keyword>
<evidence type="ECO:0000256" key="1">
    <source>
        <dbReference type="ARBA" id="ARBA00007151"/>
    </source>
</evidence>
<evidence type="ECO:0000256" key="6">
    <source>
        <dbReference type="HAMAP-Rule" id="MF_00480"/>
    </source>
</evidence>
<comment type="similarity">
    <text evidence="1 6">Belongs to the universal ribosomal protein uS7 family.</text>
</comment>
<evidence type="ECO:0000313" key="9">
    <source>
        <dbReference type="Proteomes" id="UP000231098"/>
    </source>
</evidence>
<dbReference type="InterPro" id="IPR023798">
    <property type="entry name" value="Ribosomal_uS7_dom"/>
</dbReference>
<gene>
    <name evidence="6" type="primary">rpsG</name>
    <name evidence="8" type="ORF">COT51_00105</name>
</gene>
<dbReference type="NCBIfam" id="TIGR01029">
    <property type="entry name" value="rpsG_bact"/>
    <property type="match status" value="1"/>
</dbReference>
<protein>
    <recommendedName>
        <fullName evidence="6">Small ribosomal subunit protein uS7</fullName>
    </recommendedName>
</protein>
<dbReference type="InterPro" id="IPR036823">
    <property type="entry name" value="Ribosomal_uS7_dom_sf"/>
</dbReference>
<dbReference type="Gene3D" id="1.10.455.10">
    <property type="entry name" value="Ribosomal protein S7 domain"/>
    <property type="match status" value="1"/>
</dbReference>
<dbReference type="GO" id="GO:0000049">
    <property type="term" value="F:tRNA binding"/>
    <property type="evidence" value="ECO:0007669"/>
    <property type="project" value="UniProtKB-UniRule"/>
</dbReference>
<evidence type="ECO:0000259" key="7">
    <source>
        <dbReference type="Pfam" id="PF00177"/>
    </source>
</evidence>
<dbReference type="HAMAP" id="MF_00480_B">
    <property type="entry name" value="Ribosomal_uS7_B"/>
    <property type="match status" value="1"/>
</dbReference>